<protein>
    <submittedName>
        <fullName evidence="1">Uncharacterized protein</fullName>
    </submittedName>
</protein>
<keyword evidence="2" id="KW-1185">Reference proteome</keyword>
<dbReference type="Proteomes" id="UP001214094">
    <property type="component" value="Plasmid unnamedA"/>
</dbReference>
<gene>
    <name evidence="1" type="ORF">P4B07_24630</name>
</gene>
<keyword evidence="1" id="KW-0614">Plasmid</keyword>
<dbReference type="RefSeq" id="WP_034800616.1">
    <property type="nucleotide sequence ID" value="NZ_CP015881.1"/>
</dbReference>
<proteinExistence type="predicted"/>
<evidence type="ECO:0000313" key="2">
    <source>
        <dbReference type="Proteomes" id="UP001214094"/>
    </source>
</evidence>
<dbReference type="Pfam" id="PF20471">
    <property type="entry name" value="DUF6716"/>
    <property type="match status" value="1"/>
</dbReference>
<geneLocation type="plasmid" evidence="1 2">
    <name>unnamedA</name>
</geneLocation>
<sequence length="411" mass="45499">MRVLALASYDSFLNTARLISPYFERSGCTVELALVQARRQTQISGKQVEQYVGGTKVRWIDIESFCVTHEVADYDILLSCLEGLSTRRLMHHLVQLGDRRPLVISCYPGLVLRYALDGFSMRTGSDLLWLNCQADAESYAAMCSSFRVDASNARVFGLGALLEPVTRPLLASGPVVFFEQAVIPRYHAEREFLAAELVRLAKRFPKTNFVVKPRTATKEASLHRSWHPIEPLLRAAAQSQGGWPSNLALTSEKASTLLATASHCLTVCSTVAAEAIHAGIPTAVIGDFGAHEEYGLQYFFGSGIIRTFTELQFPFVSKPDAEWKARFIADPNTVIDRLVNEAIGLAAAPRVPLMQRPQRAEMSPELRAHLMRREGTSGVLARTFKSQRKPLGSGMLASIAKFWQQLLCLVT</sequence>
<dbReference type="GeneID" id="29521360"/>
<dbReference type="InterPro" id="IPR046561">
    <property type="entry name" value="DUF6716"/>
</dbReference>
<evidence type="ECO:0000313" key="1">
    <source>
        <dbReference type="EMBL" id="WFP92943.1"/>
    </source>
</evidence>
<dbReference type="EMBL" id="CP121309">
    <property type="protein sequence ID" value="WFP92943.1"/>
    <property type="molecule type" value="Genomic_DNA"/>
</dbReference>
<organism evidence="1 2">
    <name type="scientific">Ensifer adhaerens</name>
    <name type="common">Sinorhizobium morelense</name>
    <dbReference type="NCBI Taxonomy" id="106592"/>
    <lineage>
        <taxon>Bacteria</taxon>
        <taxon>Pseudomonadati</taxon>
        <taxon>Pseudomonadota</taxon>
        <taxon>Alphaproteobacteria</taxon>
        <taxon>Hyphomicrobiales</taxon>
        <taxon>Rhizobiaceae</taxon>
        <taxon>Sinorhizobium/Ensifer group</taxon>
        <taxon>Ensifer</taxon>
    </lineage>
</organism>
<name>A0ABY8HLD5_ENSAD</name>
<reference evidence="1 2" key="1">
    <citation type="submission" date="2023-03" db="EMBL/GenBank/DDBJ databases">
        <title>Comparative genome and transcriptome analysis combination mining strategies for increasing vitamin B12 production of Ensifer adhaerens strain.</title>
        <authorList>
            <person name="Yongheng L."/>
        </authorList>
    </citation>
    <scope>NUCLEOTIDE SEQUENCE [LARGE SCALE GENOMIC DNA]</scope>
    <source>
        <strain evidence="1 2">Casida A-T305</strain>
        <plasmid evidence="1 2">unnamedA</plasmid>
    </source>
</reference>
<accession>A0ABY8HLD5</accession>